<evidence type="ECO:0008006" key="3">
    <source>
        <dbReference type="Google" id="ProtNLM"/>
    </source>
</evidence>
<dbReference type="RefSeq" id="WP_168138172.1">
    <property type="nucleotide sequence ID" value="NZ_JAAVJR010000004.1"/>
</dbReference>
<keyword evidence="2" id="KW-1185">Reference proteome</keyword>
<sequence length="199" mass="22439">MAFLIVFSKASYAQADTPHAFYSSAEFDLGNYIGLDLNLNYVYHEQLSFKMGYSGHVRKARSKPADYSSGLVDGLFFGLLSPYDTFENFQAGMGKIFKLNESGTIRLNFSLGLGYTTIEEPGNWETSGGGIFVENYTWSYHKYNTISFIVNPKIEIPFSRFFGFTISPVVQISKDRIYYGIGFGEMMGLLRKRKTSASQ</sequence>
<comment type="caution">
    <text evidence="1">The sequence shown here is derived from an EMBL/GenBank/DDBJ whole genome shotgun (WGS) entry which is preliminary data.</text>
</comment>
<gene>
    <name evidence="1" type="ORF">HC175_09085</name>
</gene>
<organism evidence="1 2">
    <name type="scientific">Salinimicrobium oceani</name>
    <dbReference type="NCBI Taxonomy" id="2722702"/>
    <lineage>
        <taxon>Bacteria</taxon>
        <taxon>Pseudomonadati</taxon>
        <taxon>Bacteroidota</taxon>
        <taxon>Flavobacteriia</taxon>
        <taxon>Flavobacteriales</taxon>
        <taxon>Flavobacteriaceae</taxon>
        <taxon>Salinimicrobium</taxon>
    </lineage>
</organism>
<name>A0ABX1CXU2_9FLAO</name>
<dbReference type="EMBL" id="JAAVJR010000004">
    <property type="protein sequence ID" value="NJW53074.1"/>
    <property type="molecule type" value="Genomic_DNA"/>
</dbReference>
<reference evidence="1 2" key="1">
    <citation type="submission" date="2020-03" db="EMBL/GenBank/DDBJ databases">
        <title>Salinimicrobium sp. nov, isolated from SCS.</title>
        <authorList>
            <person name="Cao W.R."/>
        </authorList>
    </citation>
    <scope>NUCLEOTIDE SEQUENCE [LARGE SCALE GENOMIC DNA]</scope>
    <source>
        <strain evidence="2">J15B91</strain>
    </source>
</reference>
<protein>
    <recommendedName>
        <fullName evidence="3">Outer membrane protein beta-barrel domain-containing protein</fullName>
    </recommendedName>
</protein>
<dbReference type="Proteomes" id="UP000703674">
    <property type="component" value="Unassembled WGS sequence"/>
</dbReference>
<evidence type="ECO:0000313" key="1">
    <source>
        <dbReference type="EMBL" id="NJW53074.1"/>
    </source>
</evidence>
<accession>A0ABX1CXU2</accession>
<evidence type="ECO:0000313" key="2">
    <source>
        <dbReference type="Proteomes" id="UP000703674"/>
    </source>
</evidence>
<proteinExistence type="predicted"/>